<dbReference type="AlphaFoldDB" id="A0A9N9CRD2"/>
<comment type="caution">
    <text evidence="1">The sequence shown here is derived from an EMBL/GenBank/DDBJ whole genome shotgun (WGS) entry which is preliminary data.</text>
</comment>
<protein>
    <submittedName>
        <fullName evidence="1">11180_t:CDS:1</fullName>
    </submittedName>
</protein>
<dbReference type="Proteomes" id="UP000789342">
    <property type="component" value="Unassembled WGS sequence"/>
</dbReference>
<keyword evidence="2" id="KW-1185">Reference proteome</keyword>
<accession>A0A9N9CRD2</accession>
<reference evidence="1" key="1">
    <citation type="submission" date="2021-06" db="EMBL/GenBank/DDBJ databases">
        <authorList>
            <person name="Kallberg Y."/>
            <person name="Tangrot J."/>
            <person name="Rosling A."/>
        </authorList>
    </citation>
    <scope>NUCLEOTIDE SEQUENCE</scope>
    <source>
        <strain evidence="1">CL551</strain>
    </source>
</reference>
<dbReference type="EMBL" id="CAJVPV010006953">
    <property type="protein sequence ID" value="CAG8612822.1"/>
    <property type="molecule type" value="Genomic_DNA"/>
</dbReference>
<evidence type="ECO:0000313" key="2">
    <source>
        <dbReference type="Proteomes" id="UP000789342"/>
    </source>
</evidence>
<organism evidence="1 2">
    <name type="scientific">Acaulospora morrowiae</name>
    <dbReference type="NCBI Taxonomy" id="94023"/>
    <lineage>
        <taxon>Eukaryota</taxon>
        <taxon>Fungi</taxon>
        <taxon>Fungi incertae sedis</taxon>
        <taxon>Mucoromycota</taxon>
        <taxon>Glomeromycotina</taxon>
        <taxon>Glomeromycetes</taxon>
        <taxon>Diversisporales</taxon>
        <taxon>Acaulosporaceae</taxon>
        <taxon>Acaulospora</taxon>
    </lineage>
</organism>
<name>A0A9N9CRD2_9GLOM</name>
<evidence type="ECO:0000313" key="1">
    <source>
        <dbReference type="EMBL" id="CAG8612822.1"/>
    </source>
</evidence>
<sequence length="67" mass="7815">STREQERIFTNTIKEHKNGYITVPNTVIFDVHMISTLHAWKTKPGHYPTEIELVILPELRREDTIVG</sequence>
<proteinExistence type="predicted"/>
<feature type="non-terminal residue" evidence="1">
    <location>
        <position position="1"/>
    </location>
</feature>
<gene>
    <name evidence="1" type="ORF">AMORRO_LOCUS8300</name>
</gene>